<dbReference type="GO" id="GO:0000271">
    <property type="term" value="P:polysaccharide biosynthetic process"/>
    <property type="evidence" value="ECO:0007669"/>
    <property type="project" value="InterPro"/>
</dbReference>
<gene>
    <name evidence="8" type="ORF">XOC_3911</name>
</gene>
<dbReference type="eggNOG" id="COG2246">
    <property type="taxonomic scope" value="Bacteria"/>
</dbReference>
<organism evidence="8 9">
    <name type="scientific">Xanthomonas oryzae pv. oryzicola (strain BLS256)</name>
    <dbReference type="NCBI Taxonomy" id="383407"/>
    <lineage>
        <taxon>Bacteria</taxon>
        <taxon>Pseudomonadati</taxon>
        <taxon>Pseudomonadota</taxon>
        <taxon>Gammaproteobacteria</taxon>
        <taxon>Lysobacterales</taxon>
        <taxon>Lysobacteraceae</taxon>
        <taxon>Xanthomonas</taxon>
    </lineage>
</organism>
<dbReference type="InterPro" id="IPR051401">
    <property type="entry name" value="GtrA_CellWall_Glycosyl"/>
</dbReference>
<dbReference type="GO" id="GO:0005886">
    <property type="term" value="C:plasma membrane"/>
    <property type="evidence" value="ECO:0007669"/>
    <property type="project" value="TreeGrafter"/>
</dbReference>
<keyword evidence="5 6" id="KW-0472">Membrane</keyword>
<dbReference type="HOGENOM" id="CLU_1864355_0_0_6"/>
<name>G7THL5_XANOB</name>
<feature type="transmembrane region" description="Helical" evidence="6">
    <location>
        <begin position="120"/>
        <end position="138"/>
    </location>
</feature>
<evidence type="ECO:0000313" key="9">
    <source>
        <dbReference type="Proteomes" id="UP000008851"/>
    </source>
</evidence>
<evidence type="ECO:0000313" key="8">
    <source>
        <dbReference type="EMBL" id="AEQ98000.1"/>
    </source>
</evidence>
<dbReference type="PANTHER" id="PTHR38459">
    <property type="entry name" value="PROPHAGE BACTOPRENOL-LINKED GLUCOSE TRANSLOCASE HOMOLOG"/>
    <property type="match status" value="1"/>
</dbReference>
<dbReference type="AlphaFoldDB" id="G7THL5"/>
<evidence type="ECO:0000256" key="3">
    <source>
        <dbReference type="ARBA" id="ARBA00022692"/>
    </source>
</evidence>
<proteinExistence type="inferred from homology"/>
<dbReference type="Pfam" id="PF04138">
    <property type="entry name" value="GtrA_DPMS_TM"/>
    <property type="match status" value="1"/>
</dbReference>
<dbReference type="InterPro" id="IPR007267">
    <property type="entry name" value="GtrA_DPMS_TM"/>
</dbReference>
<feature type="domain" description="GtrA/DPMS transmembrane" evidence="7">
    <location>
        <begin position="26"/>
        <end position="142"/>
    </location>
</feature>
<comment type="subcellular location">
    <subcellularLocation>
        <location evidence="1">Membrane</location>
        <topology evidence="1">Multi-pass membrane protein</topology>
    </subcellularLocation>
</comment>
<accession>G7THL5</accession>
<evidence type="ECO:0000256" key="2">
    <source>
        <dbReference type="ARBA" id="ARBA00009399"/>
    </source>
</evidence>
<reference evidence="8 9" key="1">
    <citation type="journal article" date="2011" name="J. Bacteriol.">
        <title>Two new complete genome sequences offer insight into host and tissue specificity of plant pathogenic Xanthomonas spp.</title>
        <authorList>
            <person name="Bogdanove A.J."/>
            <person name="Koebnik R."/>
            <person name="Lu H."/>
            <person name="Furutani A."/>
            <person name="Angiuoli S.V."/>
            <person name="Patil P.B."/>
            <person name="Van Sluys M.A."/>
            <person name="Ryan R.P."/>
            <person name="Meyer D.F."/>
            <person name="Han S.W."/>
            <person name="Aparna G."/>
            <person name="Rajaram M."/>
            <person name="Delcher A.L."/>
            <person name="Phillippy A.M."/>
            <person name="Puiu D."/>
            <person name="Schatz M.C."/>
            <person name="Shumway M."/>
            <person name="Sommer D.D."/>
            <person name="Trapnell C."/>
            <person name="Benahmed F."/>
            <person name="Dimitrov G."/>
            <person name="Madupu R."/>
            <person name="Radune D."/>
            <person name="Sullivan S."/>
            <person name="Jha G."/>
            <person name="Ishihara H."/>
            <person name="Lee S.W."/>
            <person name="Pandey A."/>
            <person name="Sharma V."/>
            <person name="Sriariyanun M."/>
            <person name="Szurek B."/>
            <person name="Vera-Cruz C.M."/>
            <person name="Dorman K.S."/>
            <person name="Ronald P.C."/>
            <person name="Verdier V."/>
            <person name="Dow J.M."/>
            <person name="Sonti R.V."/>
            <person name="Tsuge S."/>
            <person name="Brendel V.P."/>
            <person name="Rabinowicz P.D."/>
            <person name="Leach J.E."/>
            <person name="White F.F."/>
            <person name="Salzberg S.L."/>
        </authorList>
    </citation>
    <scope>NUCLEOTIDE SEQUENCE [LARGE SCALE GENOMIC DNA]</scope>
    <source>
        <strain evidence="8 9">BLS256</strain>
    </source>
</reference>
<evidence type="ECO:0000256" key="5">
    <source>
        <dbReference type="ARBA" id="ARBA00023136"/>
    </source>
</evidence>
<comment type="similarity">
    <text evidence="2">Belongs to the GtrA family.</text>
</comment>
<protein>
    <recommendedName>
        <fullName evidence="7">GtrA/DPMS transmembrane domain-containing protein</fullName>
    </recommendedName>
</protein>
<keyword evidence="4 6" id="KW-1133">Transmembrane helix</keyword>
<dbReference type="EMBL" id="CP003057">
    <property type="protein sequence ID" value="AEQ98000.1"/>
    <property type="molecule type" value="Genomic_DNA"/>
</dbReference>
<evidence type="ECO:0000256" key="6">
    <source>
        <dbReference type="SAM" id="Phobius"/>
    </source>
</evidence>
<evidence type="ECO:0000256" key="4">
    <source>
        <dbReference type="ARBA" id="ARBA00022989"/>
    </source>
</evidence>
<dbReference type="Proteomes" id="UP000008851">
    <property type="component" value="Chromosome"/>
</dbReference>
<dbReference type="PANTHER" id="PTHR38459:SF1">
    <property type="entry name" value="PROPHAGE BACTOPRENOL-LINKED GLUCOSE TRANSLOCASE HOMOLOG"/>
    <property type="match status" value="1"/>
</dbReference>
<evidence type="ECO:0000259" key="7">
    <source>
        <dbReference type="Pfam" id="PF04138"/>
    </source>
</evidence>
<sequence length="144" mass="15791">MRLTAARIGAPFLAPARMSLFRQGSQFMMIGALQLAVDCSIFIAATAAGMPAVPANLLGRIGGAMLGFWLNGCYTFAQQGNARLGWQRFRRFALMWLLLTVISTWLLSTTVDLLGLRQAWLAKPLVEGGLAIVSFFLGRHVVYR</sequence>
<evidence type="ECO:0000256" key="1">
    <source>
        <dbReference type="ARBA" id="ARBA00004141"/>
    </source>
</evidence>
<feature type="transmembrane region" description="Helical" evidence="6">
    <location>
        <begin position="27"/>
        <end position="51"/>
    </location>
</feature>
<feature type="transmembrane region" description="Helical" evidence="6">
    <location>
        <begin position="57"/>
        <end position="77"/>
    </location>
</feature>
<feature type="transmembrane region" description="Helical" evidence="6">
    <location>
        <begin position="89"/>
        <end position="108"/>
    </location>
</feature>
<dbReference type="KEGG" id="xor:XOC_3911"/>
<keyword evidence="3 6" id="KW-0812">Transmembrane</keyword>